<protein>
    <recommendedName>
        <fullName evidence="8">Neither inactivation nor afterpotential protein G</fullName>
    </recommendedName>
</protein>
<feature type="domain" description="Glucose-methanol-choline oxidoreductase C-terminal" evidence="5">
    <location>
        <begin position="477"/>
        <end position="619"/>
    </location>
</feature>
<feature type="transmembrane region" description="Helical" evidence="3">
    <location>
        <begin position="44"/>
        <end position="62"/>
    </location>
</feature>
<proteinExistence type="inferred from homology"/>
<evidence type="ECO:0000313" key="6">
    <source>
        <dbReference type="EMBL" id="KAF3429845.1"/>
    </source>
</evidence>
<keyword evidence="7" id="KW-1185">Reference proteome</keyword>
<comment type="cofactor">
    <cofactor evidence="2">
        <name>FAD</name>
        <dbReference type="ChEBI" id="CHEBI:57692"/>
    </cofactor>
</comment>
<feature type="binding site" evidence="2">
    <location>
        <begin position="169"/>
        <end position="172"/>
    </location>
    <ligand>
        <name>FAD</name>
        <dbReference type="ChEBI" id="CHEBI:57692"/>
    </ligand>
</feature>
<evidence type="ECO:0000259" key="5">
    <source>
        <dbReference type="Pfam" id="PF05199"/>
    </source>
</evidence>
<dbReference type="PIRSF" id="PIRSF000137">
    <property type="entry name" value="Alcohol_oxidase"/>
    <property type="match status" value="1"/>
</dbReference>
<gene>
    <name evidence="6" type="ORF">E2986_11655</name>
</gene>
<comment type="similarity">
    <text evidence="1">Belongs to the GMC oxidoreductase family.</text>
</comment>
<dbReference type="SUPFAM" id="SSF51905">
    <property type="entry name" value="FAD/NAD(P)-binding domain"/>
    <property type="match status" value="1"/>
</dbReference>
<dbReference type="Gene3D" id="3.30.560.10">
    <property type="entry name" value="Glucose Oxidase, domain 3"/>
    <property type="match status" value="1"/>
</dbReference>
<evidence type="ECO:0000256" key="3">
    <source>
        <dbReference type="SAM" id="Phobius"/>
    </source>
</evidence>
<dbReference type="InterPro" id="IPR036188">
    <property type="entry name" value="FAD/NAD-bd_sf"/>
</dbReference>
<keyword evidence="2" id="KW-0274">FAD</keyword>
<dbReference type="Pfam" id="PF05199">
    <property type="entry name" value="GMC_oxred_C"/>
    <property type="match status" value="1"/>
</dbReference>
<dbReference type="Gene3D" id="3.50.50.60">
    <property type="entry name" value="FAD/NAD(P)-binding domain"/>
    <property type="match status" value="2"/>
</dbReference>
<accession>A0A833SCN8</accession>
<keyword evidence="3" id="KW-0812">Transmembrane</keyword>
<sequence length="681" mass="76037">MNSKLLSHSSLISLLRLEIARSLLVHHSTVSGTDRGRAVNVSTTMWNYVLVSILVLVVSLLYHCYFNGPASIVVHPNTHYDYIIVGAGTAGCVVASRLSEISNVTVLLVEAGGHFGWVSSVPILAPFMQRTDVDWSYSTEPQRFSSKGFWNHIQNIPRGKGLGGSGQLNHLVHSFGKPEDYKAWPKGWSHADLLPYFKKVSDIMNVMSSPEEEYLADAFLMAEESLKLNNVTMQKGMYTTKRGSRWSTFNAHLQNAWNRRNLHILTNTLVSKVRFLVFPFAFSFLSDISAIRSNSSFANFQILFKENLNADGIKVIYNDGSVGRIAARKEVILCAGVINTPQLLLLSGIGSAEELDKFQIPVVSSLPEVGKNLFDHLLLPLYVNLEARVSMTLYKLQTVPEVLSYFVYGRGWYATNGIMAVGRANDSGIMLFGMGSTDENILKSLSNYKTEPYRAMYPSYNNSTREGFLLLAHCLQPKSRGSVSVKSSNIRHQPKIDPAYLRDYDDVLCSHRAVNFAIQTVETPKFREYGAKVHHPDLEECRHLPRDYRDLEYTECVLRVAALTSYHVCGTCRMGAADDRSVVDEKLRVRGVKRLRIIDSSVLPSPISGNPNSVVIAIAERASDWFVVTVGNYIVNNNERFLSVSGYLVQSRIITRRTISSSVISGEGRRITQNTGQKSVI</sequence>
<dbReference type="InterPro" id="IPR000172">
    <property type="entry name" value="GMC_OxRdtase_N"/>
</dbReference>
<keyword evidence="2" id="KW-0285">Flavoprotein</keyword>
<feature type="domain" description="Glucose-methanol-choline oxidoreductase N-terminal" evidence="4">
    <location>
        <begin position="80"/>
        <end position="377"/>
    </location>
</feature>
<keyword evidence="3" id="KW-1133">Transmembrane helix</keyword>
<comment type="caution">
    <text evidence="6">The sequence shown here is derived from an EMBL/GenBank/DDBJ whole genome shotgun (WGS) entry which is preliminary data.</text>
</comment>
<dbReference type="GO" id="GO:0016614">
    <property type="term" value="F:oxidoreductase activity, acting on CH-OH group of donors"/>
    <property type="evidence" value="ECO:0007669"/>
    <property type="project" value="InterPro"/>
</dbReference>
<dbReference type="Pfam" id="PF00732">
    <property type="entry name" value="GMC_oxred_N"/>
    <property type="match status" value="1"/>
</dbReference>
<evidence type="ECO:0008006" key="8">
    <source>
        <dbReference type="Google" id="ProtNLM"/>
    </source>
</evidence>
<evidence type="ECO:0000259" key="4">
    <source>
        <dbReference type="Pfam" id="PF00732"/>
    </source>
</evidence>
<dbReference type="PANTHER" id="PTHR11552:SF188">
    <property type="entry name" value="NEITHER INACTIVATION NOR AFTERPOTENTIAL PROTEIN G"/>
    <property type="match status" value="1"/>
</dbReference>
<dbReference type="InterPro" id="IPR007867">
    <property type="entry name" value="GMC_OxRtase_C"/>
</dbReference>
<dbReference type="AlphaFoldDB" id="A0A833SCN8"/>
<evidence type="ECO:0000256" key="2">
    <source>
        <dbReference type="PIRSR" id="PIRSR000137-2"/>
    </source>
</evidence>
<dbReference type="InterPro" id="IPR012132">
    <property type="entry name" value="GMC_OxRdtase"/>
</dbReference>
<evidence type="ECO:0000256" key="1">
    <source>
        <dbReference type="ARBA" id="ARBA00010790"/>
    </source>
</evidence>
<keyword evidence="3" id="KW-0472">Membrane</keyword>
<evidence type="ECO:0000313" key="7">
    <source>
        <dbReference type="Proteomes" id="UP000655588"/>
    </source>
</evidence>
<dbReference type="GO" id="GO:0050660">
    <property type="term" value="F:flavin adenine dinucleotide binding"/>
    <property type="evidence" value="ECO:0007669"/>
    <property type="project" value="InterPro"/>
</dbReference>
<dbReference type="PANTHER" id="PTHR11552">
    <property type="entry name" value="GLUCOSE-METHANOL-CHOLINE GMC OXIDOREDUCTASE"/>
    <property type="match status" value="1"/>
</dbReference>
<dbReference type="EMBL" id="WNWW01000140">
    <property type="protein sequence ID" value="KAF3429845.1"/>
    <property type="molecule type" value="Genomic_DNA"/>
</dbReference>
<organism evidence="6 7">
    <name type="scientific">Frieseomelitta varia</name>
    <dbReference type="NCBI Taxonomy" id="561572"/>
    <lineage>
        <taxon>Eukaryota</taxon>
        <taxon>Metazoa</taxon>
        <taxon>Ecdysozoa</taxon>
        <taxon>Arthropoda</taxon>
        <taxon>Hexapoda</taxon>
        <taxon>Insecta</taxon>
        <taxon>Pterygota</taxon>
        <taxon>Neoptera</taxon>
        <taxon>Endopterygota</taxon>
        <taxon>Hymenoptera</taxon>
        <taxon>Apocrita</taxon>
        <taxon>Aculeata</taxon>
        <taxon>Apoidea</taxon>
        <taxon>Anthophila</taxon>
        <taxon>Apidae</taxon>
        <taxon>Frieseomelitta</taxon>
    </lineage>
</organism>
<dbReference type="SUPFAM" id="SSF54373">
    <property type="entry name" value="FAD-linked reductases, C-terminal domain"/>
    <property type="match status" value="1"/>
</dbReference>
<name>A0A833SCN8_9HYME</name>
<dbReference type="Proteomes" id="UP000655588">
    <property type="component" value="Unassembled WGS sequence"/>
</dbReference>
<reference evidence="6" key="1">
    <citation type="submission" date="2019-11" db="EMBL/GenBank/DDBJ databases">
        <title>The nuclear and mitochondrial genomes of Frieseomelitta varia - a highly eusocial stingless bee (Meliponini) with a permanently sterile worker caste.</title>
        <authorList>
            <person name="Freitas F.C.P."/>
            <person name="Lourenco A.P."/>
            <person name="Nunes F.M.F."/>
            <person name="Paschoal A.R."/>
            <person name="Abreu F.C.P."/>
            <person name="Barbin F.O."/>
            <person name="Bataglia L."/>
            <person name="Cardoso-Junior C.A.M."/>
            <person name="Cervoni M.S."/>
            <person name="Silva S.R."/>
            <person name="Dalarmi F."/>
            <person name="Del Lama M.A."/>
            <person name="Depintor T.S."/>
            <person name="Ferreira K.M."/>
            <person name="Goria P.S."/>
            <person name="Jaskot M.C."/>
            <person name="Lago D.C."/>
            <person name="Luna-Lucena D."/>
            <person name="Moda L.M."/>
            <person name="Nascimento L."/>
            <person name="Pedrino M."/>
            <person name="Rabico F.O."/>
            <person name="Sanches F.C."/>
            <person name="Santos D.E."/>
            <person name="Santos C.G."/>
            <person name="Vieira J."/>
            <person name="Lopes T.F."/>
            <person name="Barchuk A.R."/>
            <person name="Hartfelder K."/>
            <person name="Simoes Z.L.P."/>
            <person name="Bitondi M.M.G."/>
            <person name="Pinheiro D.G."/>
        </authorList>
    </citation>
    <scope>NUCLEOTIDE SEQUENCE</scope>
    <source>
        <strain evidence="6">USP_RPSP 00005682</strain>
        <tissue evidence="6">Whole individual</tissue>
    </source>
</reference>